<evidence type="ECO:0000256" key="5">
    <source>
        <dbReference type="ARBA" id="ARBA00023136"/>
    </source>
</evidence>
<evidence type="ECO:0000256" key="6">
    <source>
        <dbReference type="PIRSR" id="PIRSR604254-1"/>
    </source>
</evidence>
<evidence type="ECO:0000256" key="1">
    <source>
        <dbReference type="ARBA" id="ARBA00004141"/>
    </source>
</evidence>
<feature type="binding site" evidence="6">
    <location>
        <position position="263"/>
    </location>
    <ligand>
        <name>Zn(2+)</name>
        <dbReference type="ChEBI" id="CHEBI:29105"/>
    </ligand>
</feature>
<keyword evidence="6" id="KW-0862">Zinc</keyword>
<keyword evidence="9" id="KW-1185">Reference proteome</keyword>
<name>A0A9D3YCE6_DREPO</name>
<feature type="transmembrane region" description="Helical" evidence="7">
    <location>
        <begin position="153"/>
        <end position="176"/>
    </location>
</feature>
<keyword evidence="5 7" id="KW-0472">Membrane</keyword>
<feature type="transmembrane region" description="Helical" evidence="7">
    <location>
        <begin position="85"/>
        <end position="105"/>
    </location>
</feature>
<dbReference type="InterPro" id="IPR004254">
    <property type="entry name" value="AdipoR/HlyIII-related"/>
</dbReference>
<keyword evidence="4 7" id="KW-1133">Transmembrane helix</keyword>
<dbReference type="PANTHER" id="PTHR20855">
    <property type="entry name" value="ADIPOR/PROGESTIN RECEPTOR-RELATED"/>
    <property type="match status" value="1"/>
</dbReference>
<comment type="subcellular location">
    <subcellularLocation>
        <location evidence="1">Membrane</location>
        <topology evidence="1">Multi-pass membrane protein</topology>
    </subcellularLocation>
</comment>
<feature type="transmembrane region" description="Helical" evidence="7">
    <location>
        <begin position="56"/>
        <end position="73"/>
    </location>
</feature>
<reference evidence="8" key="1">
    <citation type="journal article" date="2019" name="bioRxiv">
        <title>The Genome of the Zebra Mussel, Dreissena polymorpha: A Resource for Invasive Species Research.</title>
        <authorList>
            <person name="McCartney M.A."/>
            <person name="Auch B."/>
            <person name="Kono T."/>
            <person name="Mallez S."/>
            <person name="Zhang Y."/>
            <person name="Obille A."/>
            <person name="Becker A."/>
            <person name="Abrahante J.E."/>
            <person name="Garbe J."/>
            <person name="Badalamenti J.P."/>
            <person name="Herman A."/>
            <person name="Mangelson H."/>
            <person name="Liachko I."/>
            <person name="Sullivan S."/>
            <person name="Sone E.D."/>
            <person name="Koren S."/>
            <person name="Silverstein K.A.T."/>
            <person name="Beckman K.B."/>
            <person name="Gohl D.M."/>
        </authorList>
    </citation>
    <scope>NUCLEOTIDE SEQUENCE</scope>
    <source>
        <strain evidence="8">Duluth1</strain>
        <tissue evidence="8">Whole animal</tissue>
    </source>
</reference>
<feature type="transmembrane region" description="Helical" evidence="7">
    <location>
        <begin position="230"/>
        <end position="246"/>
    </location>
</feature>
<feature type="transmembrane region" description="Helical" evidence="7">
    <location>
        <begin position="305"/>
        <end position="326"/>
    </location>
</feature>
<feature type="binding site" evidence="6">
    <location>
        <position position="267"/>
    </location>
    <ligand>
        <name>Zn(2+)</name>
        <dbReference type="ChEBI" id="CHEBI:29105"/>
    </ligand>
</feature>
<dbReference type="PANTHER" id="PTHR20855:SF92">
    <property type="entry name" value="PROGESTIN AND ADIPOQ RECEPTOR FAMILY MEMBER 3-LIKE"/>
    <property type="match status" value="1"/>
</dbReference>
<dbReference type="OrthoDB" id="535992at2759"/>
<dbReference type="EMBL" id="JAIWYP010000016">
    <property type="protein sequence ID" value="KAH3695880.1"/>
    <property type="molecule type" value="Genomic_DNA"/>
</dbReference>
<proteinExistence type="inferred from homology"/>
<sequence>MSIQQMIKRYPSPGRKDDVPTLFHEPNVETGFRATNQPVQYYLLSLFQPHNECMNAWTHLIGCFIAMYCIHTISHEFNAYNDPWMYPMLAGSITMFAMYLCSFAAHTFHNKSELWHYTCFFIDYAGIGLFGLGSTIIHFFYCSHPILAGSYLYKLAIPVGFILCINVCVCCSISKAMYSRPYPFTRKLWQLTSVLGIYVWLIIPIIHRMYIYYSSLRDEGNWDQSFDDHLLQIILFVISGFFFASDIPQRLFPGKFDIFFHSHQIFHVFIMLMNVKQIDGMSEDIRLHLPRIKTMEDVPTVWNTFGAVLLAGVINLLVVFMFHQVAKRRMEKEKMMQDK</sequence>
<keyword evidence="3 7" id="KW-0812">Transmembrane</keyword>
<feature type="transmembrane region" description="Helical" evidence="7">
    <location>
        <begin position="117"/>
        <end position="141"/>
    </location>
</feature>
<gene>
    <name evidence="8" type="ORF">DPMN_083338</name>
</gene>
<evidence type="ECO:0000313" key="9">
    <source>
        <dbReference type="Proteomes" id="UP000828390"/>
    </source>
</evidence>
<dbReference type="Pfam" id="PF03006">
    <property type="entry name" value="HlyIII"/>
    <property type="match status" value="1"/>
</dbReference>
<reference evidence="8" key="2">
    <citation type="submission" date="2020-11" db="EMBL/GenBank/DDBJ databases">
        <authorList>
            <person name="McCartney M.A."/>
            <person name="Auch B."/>
            <person name="Kono T."/>
            <person name="Mallez S."/>
            <person name="Becker A."/>
            <person name="Gohl D.M."/>
            <person name="Silverstein K.A.T."/>
            <person name="Koren S."/>
            <person name="Bechman K.B."/>
            <person name="Herman A."/>
            <person name="Abrahante J.E."/>
            <person name="Garbe J."/>
        </authorList>
    </citation>
    <scope>NUCLEOTIDE SEQUENCE</scope>
    <source>
        <strain evidence="8">Duluth1</strain>
        <tissue evidence="8">Whole animal</tissue>
    </source>
</reference>
<comment type="similarity">
    <text evidence="2">Belongs to the ADIPOR family.</text>
</comment>
<evidence type="ECO:0000256" key="2">
    <source>
        <dbReference type="ARBA" id="ARBA00007018"/>
    </source>
</evidence>
<dbReference type="Proteomes" id="UP000828390">
    <property type="component" value="Unassembled WGS sequence"/>
</dbReference>
<feature type="binding site" evidence="6">
    <location>
        <position position="106"/>
    </location>
    <ligand>
        <name>Zn(2+)</name>
        <dbReference type="ChEBI" id="CHEBI:29105"/>
    </ligand>
</feature>
<feature type="transmembrane region" description="Helical" evidence="7">
    <location>
        <begin position="188"/>
        <end position="210"/>
    </location>
</feature>
<protein>
    <submittedName>
        <fullName evidence="8">Uncharacterized protein</fullName>
    </submittedName>
</protein>
<evidence type="ECO:0000256" key="7">
    <source>
        <dbReference type="SAM" id="Phobius"/>
    </source>
</evidence>
<dbReference type="GO" id="GO:0046872">
    <property type="term" value="F:metal ion binding"/>
    <property type="evidence" value="ECO:0007669"/>
    <property type="project" value="UniProtKB-KW"/>
</dbReference>
<feature type="transmembrane region" description="Helical" evidence="7">
    <location>
        <begin position="258"/>
        <end position="275"/>
    </location>
</feature>
<organism evidence="8 9">
    <name type="scientific">Dreissena polymorpha</name>
    <name type="common">Zebra mussel</name>
    <name type="synonym">Mytilus polymorpha</name>
    <dbReference type="NCBI Taxonomy" id="45954"/>
    <lineage>
        <taxon>Eukaryota</taxon>
        <taxon>Metazoa</taxon>
        <taxon>Spiralia</taxon>
        <taxon>Lophotrochozoa</taxon>
        <taxon>Mollusca</taxon>
        <taxon>Bivalvia</taxon>
        <taxon>Autobranchia</taxon>
        <taxon>Heteroconchia</taxon>
        <taxon>Euheterodonta</taxon>
        <taxon>Imparidentia</taxon>
        <taxon>Neoheterodontei</taxon>
        <taxon>Myida</taxon>
        <taxon>Dreissenoidea</taxon>
        <taxon>Dreissenidae</taxon>
        <taxon>Dreissena</taxon>
    </lineage>
</organism>
<dbReference type="GO" id="GO:0038023">
    <property type="term" value="F:signaling receptor activity"/>
    <property type="evidence" value="ECO:0007669"/>
    <property type="project" value="TreeGrafter"/>
</dbReference>
<accession>A0A9D3YCE6</accession>
<comment type="caution">
    <text evidence="8">The sequence shown here is derived from an EMBL/GenBank/DDBJ whole genome shotgun (WGS) entry which is preliminary data.</text>
</comment>
<evidence type="ECO:0000256" key="4">
    <source>
        <dbReference type="ARBA" id="ARBA00022989"/>
    </source>
</evidence>
<evidence type="ECO:0000313" key="8">
    <source>
        <dbReference type="EMBL" id="KAH3695880.1"/>
    </source>
</evidence>
<keyword evidence="6" id="KW-0479">Metal-binding</keyword>
<dbReference type="AlphaFoldDB" id="A0A9D3YCE6"/>
<dbReference type="GO" id="GO:0016020">
    <property type="term" value="C:membrane"/>
    <property type="evidence" value="ECO:0007669"/>
    <property type="project" value="UniProtKB-SubCell"/>
</dbReference>
<evidence type="ECO:0000256" key="3">
    <source>
        <dbReference type="ARBA" id="ARBA00022692"/>
    </source>
</evidence>